<dbReference type="GO" id="GO:0009505">
    <property type="term" value="C:plant-type cell wall"/>
    <property type="evidence" value="ECO:0007669"/>
    <property type="project" value="TreeGrafter"/>
</dbReference>
<dbReference type="AlphaFoldDB" id="A0A445L975"/>
<keyword evidence="6" id="KW-0964">Secreted</keyword>
<dbReference type="InterPro" id="IPR004963">
    <property type="entry name" value="PAE/NOTUM"/>
</dbReference>
<dbReference type="EMBL" id="QZWG01000003">
    <property type="protein sequence ID" value="RZC19842.1"/>
    <property type="molecule type" value="Genomic_DNA"/>
</dbReference>
<comment type="similarity">
    <text evidence="3 6">Belongs to the pectinacetylesterase family.</text>
</comment>
<dbReference type="EC" id="3.1.1.-" evidence="6"/>
<gene>
    <name evidence="7" type="ORF">D0Y65_006617</name>
</gene>
<dbReference type="GO" id="GO:0052793">
    <property type="term" value="F:pectin acetylesterase activity"/>
    <property type="evidence" value="ECO:0007669"/>
    <property type="project" value="TreeGrafter"/>
</dbReference>
<keyword evidence="8" id="KW-1185">Reference proteome</keyword>
<evidence type="ECO:0000256" key="1">
    <source>
        <dbReference type="ARBA" id="ARBA00003534"/>
    </source>
</evidence>
<evidence type="ECO:0000256" key="2">
    <source>
        <dbReference type="ARBA" id="ARBA00004191"/>
    </source>
</evidence>
<dbReference type="Pfam" id="PF03283">
    <property type="entry name" value="PAE"/>
    <property type="match status" value="1"/>
</dbReference>
<comment type="subcellular location">
    <subcellularLocation>
        <location evidence="2 6">Secreted</location>
        <location evidence="2 6">Cell wall</location>
    </subcellularLocation>
</comment>
<keyword evidence="4 6" id="KW-0134">Cell wall</keyword>
<evidence type="ECO:0000313" key="7">
    <source>
        <dbReference type="EMBL" id="RZC19842.1"/>
    </source>
</evidence>
<proteinExistence type="inferred from homology"/>
<dbReference type="Proteomes" id="UP000289340">
    <property type="component" value="Chromosome 3"/>
</dbReference>
<protein>
    <recommendedName>
        <fullName evidence="6">Pectin acetylesterase</fullName>
        <ecNumber evidence="6">3.1.1.-</ecNumber>
    </recommendedName>
</protein>
<dbReference type="GO" id="GO:0071555">
    <property type="term" value="P:cell wall organization"/>
    <property type="evidence" value="ECO:0007669"/>
    <property type="project" value="UniProtKB-KW"/>
</dbReference>
<evidence type="ECO:0000313" key="8">
    <source>
        <dbReference type="Proteomes" id="UP000289340"/>
    </source>
</evidence>
<reference evidence="7 8" key="1">
    <citation type="submission" date="2018-09" db="EMBL/GenBank/DDBJ databases">
        <title>A high-quality reference genome of wild soybean provides a powerful tool to mine soybean genomes.</title>
        <authorList>
            <person name="Xie M."/>
            <person name="Chung C.Y.L."/>
            <person name="Li M.-W."/>
            <person name="Wong F.-L."/>
            <person name="Chan T.-F."/>
            <person name="Lam H.-M."/>
        </authorList>
    </citation>
    <scope>NUCLEOTIDE SEQUENCE [LARGE SCALE GENOMIC DNA]</scope>
    <source>
        <strain evidence="8">cv. W05</strain>
        <tissue evidence="7">Hypocotyl of etiolated seedlings</tissue>
    </source>
</reference>
<dbReference type="Gene3D" id="3.40.50.1820">
    <property type="entry name" value="alpha/beta hydrolase"/>
    <property type="match status" value="1"/>
</dbReference>
<organism evidence="7 8">
    <name type="scientific">Glycine soja</name>
    <name type="common">Wild soybean</name>
    <dbReference type="NCBI Taxonomy" id="3848"/>
    <lineage>
        <taxon>Eukaryota</taxon>
        <taxon>Viridiplantae</taxon>
        <taxon>Streptophyta</taxon>
        <taxon>Embryophyta</taxon>
        <taxon>Tracheophyta</taxon>
        <taxon>Spermatophyta</taxon>
        <taxon>Magnoliopsida</taxon>
        <taxon>eudicotyledons</taxon>
        <taxon>Gunneridae</taxon>
        <taxon>Pentapetalae</taxon>
        <taxon>rosids</taxon>
        <taxon>fabids</taxon>
        <taxon>Fabales</taxon>
        <taxon>Fabaceae</taxon>
        <taxon>Papilionoideae</taxon>
        <taxon>50 kb inversion clade</taxon>
        <taxon>NPAAA clade</taxon>
        <taxon>indigoferoid/millettioid clade</taxon>
        <taxon>Phaseoleae</taxon>
        <taxon>Glycine</taxon>
        <taxon>Glycine subgen. Soja</taxon>
    </lineage>
</organism>
<name>A0A445L975_GLYSO</name>
<comment type="function">
    <text evidence="1 6">Hydrolyzes acetyl esters in homogalacturonan regions of pectin. In type I primary cell wall, galacturonic acid residues of pectin can be acetylated at the O-2 and O-3 positions. Decreasing the degree of acetylation of pectin gels in vitro alters their physical properties.</text>
</comment>
<sequence length="147" mass="16362">MWSLSKATSSASKKWKERRLRLPSQKLSHPSLPRIKMWGYLPRALPHRMPLLTLVLVRVPPFGYSWKDVCGGGCGFTMAISGGSSHESENNPKENPLMLWLTSGPGCSAFSGLVIEIDFFNWNRVKVRYCDGASFSGDSQNEVETVA</sequence>
<keyword evidence="6" id="KW-0378">Hydrolase</keyword>
<dbReference type="SUPFAM" id="SSF53474">
    <property type="entry name" value="alpha/beta-Hydrolases"/>
    <property type="match status" value="1"/>
</dbReference>
<keyword evidence="5 6" id="KW-0961">Cell wall biogenesis/degradation</keyword>
<evidence type="ECO:0000256" key="3">
    <source>
        <dbReference type="ARBA" id="ARBA00005784"/>
    </source>
</evidence>
<dbReference type="PANTHER" id="PTHR21562">
    <property type="entry name" value="NOTUM-RELATED"/>
    <property type="match status" value="1"/>
</dbReference>
<comment type="caution">
    <text evidence="7">The sequence shown here is derived from an EMBL/GenBank/DDBJ whole genome shotgun (WGS) entry which is preliminary data.</text>
</comment>
<evidence type="ECO:0000256" key="5">
    <source>
        <dbReference type="ARBA" id="ARBA00023316"/>
    </source>
</evidence>
<accession>A0A445L975</accession>
<evidence type="ECO:0000256" key="4">
    <source>
        <dbReference type="ARBA" id="ARBA00022512"/>
    </source>
</evidence>
<dbReference type="PANTHER" id="PTHR21562:SF5">
    <property type="entry name" value="PECTIN ACETYLESTERASE 12"/>
    <property type="match status" value="1"/>
</dbReference>
<dbReference type="EMBL" id="QZWG01000003">
    <property type="protein sequence ID" value="RZC19841.1"/>
    <property type="molecule type" value="Genomic_DNA"/>
</dbReference>
<dbReference type="InterPro" id="IPR029058">
    <property type="entry name" value="AB_hydrolase_fold"/>
</dbReference>
<evidence type="ECO:0000256" key="6">
    <source>
        <dbReference type="RuleBase" id="RU363114"/>
    </source>
</evidence>